<dbReference type="SUPFAM" id="SSF47266">
    <property type="entry name" value="4-helical cytokines"/>
    <property type="match status" value="1"/>
</dbReference>
<evidence type="ECO:0000256" key="4">
    <source>
        <dbReference type="ARBA" id="ARBA00004510"/>
    </source>
</evidence>
<name>H3A3I3_LATCH</name>
<keyword evidence="18" id="KW-0325">Glycoprotein</keyword>
<gene>
    <name evidence="26" type="primary">LOC102364515</name>
</gene>
<dbReference type="STRING" id="7897.ENSLACP00000004204"/>
<evidence type="ECO:0000256" key="3">
    <source>
        <dbReference type="ARBA" id="ARBA00004486"/>
    </source>
</evidence>
<dbReference type="Proteomes" id="UP000008672">
    <property type="component" value="Unassembled WGS sequence"/>
</dbReference>
<comment type="similarity">
    <text evidence="6">Belongs to the SCF family.</text>
</comment>
<dbReference type="GO" id="GO:0008083">
    <property type="term" value="F:growth factor activity"/>
    <property type="evidence" value="ECO:0007669"/>
    <property type="project" value="UniProtKB-KW"/>
</dbReference>
<evidence type="ECO:0000256" key="21">
    <source>
        <dbReference type="ARBA" id="ARBA00030364"/>
    </source>
</evidence>
<dbReference type="Pfam" id="PF02404">
    <property type="entry name" value="SCF"/>
    <property type="match status" value="1"/>
</dbReference>
<dbReference type="GO" id="GO:0005856">
    <property type="term" value="C:cytoskeleton"/>
    <property type="evidence" value="ECO:0007669"/>
    <property type="project" value="UniProtKB-SubCell"/>
</dbReference>
<keyword evidence="12" id="KW-0732">Signal</keyword>
<keyword evidence="17" id="KW-1015">Disulfide bond</keyword>
<dbReference type="EMBL" id="AFYH01228168">
    <property type="status" value="NOT_ANNOTATED_CDS"/>
    <property type="molecule type" value="Genomic_DNA"/>
</dbReference>
<feature type="region of interest" description="Disordered" evidence="24">
    <location>
        <begin position="191"/>
        <end position="221"/>
    </location>
</feature>
<evidence type="ECO:0000256" key="12">
    <source>
        <dbReference type="ARBA" id="ARBA00022729"/>
    </source>
</evidence>
<keyword evidence="13" id="KW-0130">Cell adhesion</keyword>
<dbReference type="InParanoid" id="H3A3I3"/>
<sequence length="221" mass="25226">MTDPPECWLYLMVPKVSETLQSLLEKFNETSSNYSIIRGLRMVLDEIRSCLSSEIKESMTKYNCLYLEKKLLAKGYFDQVQSVLTIFKNFRGSPKCNLSCLHTAEVSETEPSTESSHNTSDPILDHSNATCDFVNCLSHIEHHENSSTNQQFAEVLEEIKIPLICLAIVPVAGILFGISLWKRNQRIKRQQRSQNEESIENGKNNEQQSMLHLEGNRNAEV</sequence>
<evidence type="ECO:0000256" key="16">
    <source>
        <dbReference type="ARBA" id="ARBA00023136"/>
    </source>
</evidence>
<protein>
    <recommendedName>
        <fullName evidence="7">Kit ligand</fullName>
    </recommendedName>
    <alternativeName>
        <fullName evidence="21">Mast cell growth factor</fullName>
    </alternativeName>
    <alternativeName>
        <fullName evidence="23">Stem cell factor</fullName>
    </alternativeName>
    <alternativeName>
        <fullName evidence="22">c-Kit ligand</fullName>
    </alternativeName>
</protein>
<evidence type="ECO:0000256" key="15">
    <source>
        <dbReference type="ARBA" id="ARBA00023030"/>
    </source>
</evidence>
<evidence type="ECO:0000256" key="20">
    <source>
        <dbReference type="ARBA" id="ARBA00023273"/>
    </source>
</evidence>
<keyword evidence="8" id="KW-1003">Cell membrane</keyword>
<dbReference type="Gene3D" id="1.20.1250.10">
    <property type="match status" value="1"/>
</dbReference>
<dbReference type="EMBL" id="AFYH01228172">
    <property type="status" value="NOT_ANNOTATED_CDS"/>
    <property type="molecule type" value="Genomic_DNA"/>
</dbReference>
<evidence type="ECO:0000256" key="2">
    <source>
        <dbReference type="ARBA" id="ARBA00004251"/>
    </source>
</evidence>
<accession>H3A3I3</accession>
<keyword evidence="10" id="KW-0964">Secreted</keyword>
<feature type="compositionally biased region" description="Polar residues" evidence="24">
    <location>
        <begin position="201"/>
        <end position="210"/>
    </location>
</feature>
<evidence type="ECO:0000256" key="22">
    <source>
        <dbReference type="ARBA" id="ARBA00032898"/>
    </source>
</evidence>
<evidence type="ECO:0000256" key="9">
    <source>
        <dbReference type="ARBA" id="ARBA00022490"/>
    </source>
</evidence>
<evidence type="ECO:0000256" key="6">
    <source>
        <dbReference type="ARBA" id="ARBA00010419"/>
    </source>
</evidence>
<reference evidence="27" key="1">
    <citation type="submission" date="2011-08" db="EMBL/GenBank/DDBJ databases">
        <title>The draft genome of Latimeria chalumnae.</title>
        <authorList>
            <person name="Di Palma F."/>
            <person name="Alfoldi J."/>
            <person name="Johnson J."/>
            <person name="Berlin A."/>
            <person name="Gnerre S."/>
            <person name="Jaffe D."/>
            <person name="MacCallum I."/>
            <person name="Young S."/>
            <person name="Walker B.J."/>
            <person name="Lander E."/>
            <person name="Lindblad-Toh K."/>
        </authorList>
    </citation>
    <scope>NUCLEOTIDE SEQUENCE [LARGE SCALE GENOMIC DNA]</scope>
    <source>
        <strain evidence="27">Wild caught</strain>
    </source>
</reference>
<evidence type="ECO:0000256" key="11">
    <source>
        <dbReference type="ARBA" id="ARBA00022692"/>
    </source>
</evidence>
<dbReference type="PANTHER" id="PTHR11574">
    <property type="entry name" value="KIT LIGAND"/>
    <property type="match status" value="1"/>
</dbReference>
<dbReference type="Ensembl" id="ENSLACT00000004241.1">
    <property type="protein sequence ID" value="ENSLACP00000004204.1"/>
    <property type="gene ID" value="ENSLACG00000003740.1"/>
</dbReference>
<evidence type="ECO:0000256" key="5">
    <source>
        <dbReference type="ARBA" id="ARBA00004613"/>
    </source>
</evidence>
<dbReference type="AlphaFoldDB" id="H3A3I3"/>
<comment type="subcellular location">
    <subcellularLocation>
        <location evidence="2">Cell membrane</location>
        <topology evidence="2">Single-pass type I membrane protein</topology>
    </subcellularLocation>
    <subcellularLocation>
        <location evidence="3">Cell projection</location>
        <location evidence="3">Filopodium</location>
    </subcellularLocation>
    <subcellularLocation>
        <location evidence="4">Cell projection</location>
        <location evidence="4">Lamellipodium</location>
    </subcellularLocation>
    <subcellularLocation>
        <location evidence="1">Cytoplasm</location>
        <location evidence="1">Cytoskeleton</location>
    </subcellularLocation>
    <subcellularLocation>
        <location evidence="5">Secreted</location>
    </subcellularLocation>
</comment>
<dbReference type="GO" id="GO:0030027">
    <property type="term" value="C:lamellipodium"/>
    <property type="evidence" value="ECO:0007669"/>
    <property type="project" value="UniProtKB-SubCell"/>
</dbReference>
<evidence type="ECO:0000313" key="27">
    <source>
        <dbReference type="Proteomes" id="UP000008672"/>
    </source>
</evidence>
<evidence type="ECO:0000256" key="18">
    <source>
        <dbReference type="ARBA" id="ARBA00023180"/>
    </source>
</evidence>
<proteinExistence type="inferred from homology"/>
<dbReference type="OMA" id="TKGICRN"/>
<evidence type="ECO:0000313" key="26">
    <source>
        <dbReference type="Ensembl" id="ENSLACP00000004204.1"/>
    </source>
</evidence>
<evidence type="ECO:0000256" key="8">
    <source>
        <dbReference type="ARBA" id="ARBA00022475"/>
    </source>
</evidence>
<organism evidence="26 27">
    <name type="scientific">Latimeria chalumnae</name>
    <name type="common">Coelacanth</name>
    <dbReference type="NCBI Taxonomy" id="7897"/>
    <lineage>
        <taxon>Eukaryota</taxon>
        <taxon>Metazoa</taxon>
        <taxon>Chordata</taxon>
        <taxon>Craniata</taxon>
        <taxon>Vertebrata</taxon>
        <taxon>Euteleostomi</taxon>
        <taxon>Coelacanthiformes</taxon>
        <taxon>Coelacanthidae</taxon>
        <taxon>Latimeria</taxon>
    </lineage>
</organism>
<evidence type="ECO:0000256" key="19">
    <source>
        <dbReference type="ARBA" id="ARBA00023212"/>
    </source>
</evidence>
<dbReference type="GO" id="GO:0005173">
    <property type="term" value="F:stem cell factor receptor binding"/>
    <property type="evidence" value="ECO:0007669"/>
    <property type="project" value="InterPro"/>
</dbReference>
<evidence type="ECO:0000256" key="13">
    <source>
        <dbReference type="ARBA" id="ARBA00022889"/>
    </source>
</evidence>
<dbReference type="GO" id="GO:0005125">
    <property type="term" value="F:cytokine activity"/>
    <property type="evidence" value="ECO:0007669"/>
    <property type="project" value="TreeGrafter"/>
</dbReference>
<keyword evidence="11 25" id="KW-0812">Transmembrane</keyword>
<reference evidence="26" key="2">
    <citation type="submission" date="2025-08" db="UniProtKB">
        <authorList>
            <consortium name="Ensembl"/>
        </authorList>
    </citation>
    <scope>IDENTIFICATION</scope>
</reference>
<evidence type="ECO:0000256" key="10">
    <source>
        <dbReference type="ARBA" id="ARBA00022525"/>
    </source>
</evidence>
<dbReference type="GO" id="GO:0007155">
    <property type="term" value="P:cell adhesion"/>
    <property type="evidence" value="ECO:0007669"/>
    <property type="project" value="UniProtKB-KW"/>
</dbReference>
<evidence type="ECO:0000256" key="14">
    <source>
        <dbReference type="ARBA" id="ARBA00022989"/>
    </source>
</evidence>
<dbReference type="EMBL" id="AFYH01228170">
    <property type="status" value="NOT_ANNOTATED_CDS"/>
    <property type="molecule type" value="Genomic_DNA"/>
</dbReference>
<evidence type="ECO:0000256" key="7">
    <source>
        <dbReference type="ARBA" id="ARBA00017304"/>
    </source>
</evidence>
<dbReference type="OrthoDB" id="8445223at2759"/>
<dbReference type="InterPro" id="IPR009079">
    <property type="entry name" value="4_helix_cytokine-like_core"/>
</dbReference>
<keyword evidence="15" id="KW-0339">Growth factor</keyword>
<dbReference type="GO" id="GO:0030175">
    <property type="term" value="C:filopodium"/>
    <property type="evidence" value="ECO:0007669"/>
    <property type="project" value="UniProtKB-SubCell"/>
</dbReference>
<dbReference type="GO" id="GO:0005886">
    <property type="term" value="C:plasma membrane"/>
    <property type="evidence" value="ECO:0007669"/>
    <property type="project" value="UniProtKB-SubCell"/>
</dbReference>
<keyword evidence="19" id="KW-0206">Cytoskeleton</keyword>
<keyword evidence="9" id="KW-0963">Cytoplasm</keyword>
<dbReference type="KEGG" id="lcm:102364515"/>
<dbReference type="EMBL" id="AFYH01228167">
    <property type="status" value="NOT_ANNOTATED_CDS"/>
    <property type="molecule type" value="Genomic_DNA"/>
</dbReference>
<keyword evidence="27" id="KW-1185">Reference proteome</keyword>
<feature type="transmembrane region" description="Helical" evidence="25">
    <location>
        <begin position="161"/>
        <end position="181"/>
    </location>
</feature>
<dbReference type="GO" id="GO:0005576">
    <property type="term" value="C:extracellular region"/>
    <property type="evidence" value="ECO:0007669"/>
    <property type="project" value="UniProtKB-SubCell"/>
</dbReference>
<keyword evidence="20" id="KW-0966">Cell projection</keyword>
<evidence type="ECO:0000256" key="23">
    <source>
        <dbReference type="ARBA" id="ARBA00033123"/>
    </source>
</evidence>
<dbReference type="EMBL" id="AFYH01228169">
    <property type="status" value="NOT_ANNOTATED_CDS"/>
    <property type="molecule type" value="Genomic_DNA"/>
</dbReference>
<keyword evidence="16 25" id="KW-0472">Membrane</keyword>
<dbReference type="PANTHER" id="PTHR11574:SF0">
    <property type="entry name" value="KIT LIGAND"/>
    <property type="match status" value="1"/>
</dbReference>
<keyword evidence="14 25" id="KW-1133">Transmembrane helix</keyword>
<dbReference type="GO" id="GO:0008284">
    <property type="term" value="P:positive regulation of cell population proliferation"/>
    <property type="evidence" value="ECO:0007669"/>
    <property type="project" value="TreeGrafter"/>
</dbReference>
<dbReference type="HOGENOM" id="CLU_090207_0_0_1"/>
<evidence type="ECO:0000256" key="25">
    <source>
        <dbReference type="SAM" id="Phobius"/>
    </source>
</evidence>
<evidence type="ECO:0000256" key="24">
    <source>
        <dbReference type="SAM" id="MobiDB-lite"/>
    </source>
</evidence>
<reference evidence="26" key="3">
    <citation type="submission" date="2025-09" db="UniProtKB">
        <authorList>
            <consortium name="Ensembl"/>
        </authorList>
    </citation>
    <scope>IDENTIFICATION</scope>
</reference>
<evidence type="ECO:0000256" key="17">
    <source>
        <dbReference type="ARBA" id="ARBA00023157"/>
    </source>
</evidence>
<evidence type="ECO:0000256" key="1">
    <source>
        <dbReference type="ARBA" id="ARBA00004245"/>
    </source>
</evidence>
<dbReference type="InterPro" id="IPR003452">
    <property type="entry name" value="SCF"/>
</dbReference>
<dbReference type="EMBL" id="AFYH01228171">
    <property type="status" value="NOT_ANNOTATED_CDS"/>
    <property type="molecule type" value="Genomic_DNA"/>
</dbReference>